<keyword evidence="4" id="KW-1185">Reference proteome</keyword>
<sequence length="197" mass="22744">MKSSINFYQESLKPRHDPLPLALVVKIFIAAFVVLAVVIALQVWRNNHQQQQLQKLTQQHSHLKADVAELNQQLAQRRDTKNLQQQLEQQQRAEQHRLSLIAYLQGKGSGAPLSYSALMNDLARYHNPQVWLTEINISQRHVQLQGKTAVPSEIAPWLKQLRNSNYFLGKEFSVLEFDQSDELRQFNVSTRIDGEQP</sequence>
<dbReference type="PATRIC" id="fig|151081.8.peg.1517"/>
<keyword evidence="2" id="KW-0812">Transmembrane</keyword>
<reference evidence="3 4" key="1">
    <citation type="journal article" date="2015" name="BMC Genomics">
        <title>Genome mining reveals unlocked bioactive potential of marine Gram-negative bacteria.</title>
        <authorList>
            <person name="Machado H."/>
            <person name="Sonnenschein E.C."/>
            <person name="Melchiorsen J."/>
            <person name="Gram L."/>
        </authorList>
    </citation>
    <scope>NUCLEOTIDE SEQUENCE [LARGE SCALE GENOMIC DNA]</scope>
    <source>
        <strain evidence="3 4">S3137</strain>
    </source>
</reference>
<accession>A0A0F4PQH6</accession>
<keyword evidence="2" id="KW-1133">Transmembrane helix</keyword>
<evidence type="ECO:0000313" key="4">
    <source>
        <dbReference type="Proteomes" id="UP000033664"/>
    </source>
</evidence>
<dbReference type="OrthoDB" id="6876592at2"/>
<evidence type="ECO:0000256" key="2">
    <source>
        <dbReference type="SAM" id="Phobius"/>
    </source>
</evidence>
<evidence type="ECO:0008006" key="5">
    <source>
        <dbReference type="Google" id="ProtNLM"/>
    </source>
</evidence>
<organism evidence="3 4">
    <name type="scientific">Pseudoalteromonas ruthenica</name>
    <dbReference type="NCBI Taxonomy" id="151081"/>
    <lineage>
        <taxon>Bacteria</taxon>
        <taxon>Pseudomonadati</taxon>
        <taxon>Pseudomonadota</taxon>
        <taxon>Gammaproteobacteria</taxon>
        <taxon>Alteromonadales</taxon>
        <taxon>Pseudoalteromonadaceae</taxon>
        <taxon>Pseudoalteromonas</taxon>
    </lineage>
</organism>
<keyword evidence="2" id="KW-0472">Membrane</keyword>
<comment type="caution">
    <text evidence="3">The sequence shown here is derived from an EMBL/GenBank/DDBJ whole genome shotgun (WGS) entry which is preliminary data.</text>
</comment>
<name>A0A0F4PQH6_9GAMM</name>
<keyword evidence="1" id="KW-0175">Coiled coil</keyword>
<dbReference type="AlphaFoldDB" id="A0A0F4PQH6"/>
<evidence type="ECO:0000256" key="1">
    <source>
        <dbReference type="SAM" id="Coils"/>
    </source>
</evidence>
<evidence type="ECO:0000313" key="3">
    <source>
        <dbReference type="EMBL" id="KJZ01689.1"/>
    </source>
</evidence>
<dbReference type="Pfam" id="PF05137">
    <property type="entry name" value="PilN"/>
    <property type="match status" value="1"/>
</dbReference>
<dbReference type="EMBL" id="JXXZ01000002">
    <property type="protein sequence ID" value="KJZ01689.1"/>
    <property type="molecule type" value="Genomic_DNA"/>
</dbReference>
<feature type="transmembrane region" description="Helical" evidence="2">
    <location>
        <begin position="21"/>
        <end position="44"/>
    </location>
</feature>
<dbReference type="eggNOG" id="COG3166">
    <property type="taxonomic scope" value="Bacteria"/>
</dbReference>
<feature type="coiled-coil region" evidence="1">
    <location>
        <begin position="46"/>
        <end position="90"/>
    </location>
</feature>
<dbReference type="Proteomes" id="UP000033664">
    <property type="component" value="Unassembled WGS sequence"/>
</dbReference>
<protein>
    <recommendedName>
        <fullName evidence="5">Agglutinin biogenesis protein MshI</fullName>
    </recommendedName>
</protein>
<dbReference type="InterPro" id="IPR007813">
    <property type="entry name" value="PilN"/>
</dbReference>
<gene>
    <name evidence="3" type="ORF">TW72_01690</name>
</gene>
<dbReference type="RefSeq" id="WP_045979137.1">
    <property type="nucleotide sequence ID" value="NZ_JXXY01000006.1"/>
</dbReference>
<dbReference type="GeneID" id="58227195"/>
<proteinExistence type="predicted"/>